<dbReference type="AlphaFoldDB" id="A0A226DHM0"/>
<feature type="transmembrane region" description="Helical" evidence="1">
    <location>
        <begin position="137"/>
        <end position="163"/>
    </location>
</feature>
<evidence type="ECO:0008006" key="4">
    <source>
        <dbReference type="Google" id="ProtNLM"/>
    </source>
</evidence>
<evidence type="ECO:0000313" key="2">
    <source>
        <dbReference type="EMBL" id="OXA45055.1"/>
    </source>
</evidence>
<accession>A0A226DHM0</accession>
<sequence>MFNKRTLKLIGIYMKTYALLGSNPYEWNDTNECAIECRGSSRKVCFAIAAGNTALYVSYLWWRLVQVLQTEKPSFPDVAWIYIWINQFQWSLTTCYNAYRKKGEVVPLFRGLKKLSTTLEKENPTAQMKNLIWKFNIIDLNFLVIMWIVFIYNAAVTLMFYVIPTRVQYLYSLVSQENNRQSWHFLLFLIFEAYSKVAQTCMMATDGFTVFPVLLSTGFWLKFTRKQKISILEKIRNFQRLHILMIYYNNAFTWLLKPVVFVWIPAALIIACGFASIRFRSFLSFFEYIPFPVLVYNCCVILSVTMHPATKVYEESIKLHQTLVHDHHVSRRKSRLRRKELAALRPFGVKVGFIQAVKKVEILINYYFISNHIFTLLITFPEDQIRH</sequence>
<dbReference type="EMBL" id="LNIX01000018">
    <property type="protein sequence ID" value="OXA45055.1"/>
    <property type="molecule type" value="Genomic_DNA"/>
</dbReference>
<protein>
    <recommendedName>
        <fullName evidence="4">Gustatory receptor</fullName>
    </recommendedName>
</protein>
<name>A0A226DHM0_FOLCA</name>
<feature type="transmembrane region" description="Helical" evidence="1">
    <location>
        <begin position="197"/>
        <end position="221"/>
    </location>
</feature>
<feature type="transmembrane region" description="Helical" evidence="1">
    <location>
        <begin position="254"/>
        <end position="277"/>
    </location>
</feature>
<organism evidence="2 3">
    <name type="scientific">Folsomia candida</name>
    <name type="common">Springtail</name>
    <dbReference type="NCBI Taxonomy" id="158441"/>
    <lineage>
        <taxon>Eukaryota</taxon>
        <taxon>Metazoa</taxon>
        <taxon>Ecdysozoa</taxon>
        <taxon>Arthropoda</taxon>
        <taxon>Hexapoda</taxon>
        <taxon>Collembola</taxon>
        <taxon>Entomobryomorpha</taxon>
        <taxon>Isotomoidea</taxon>
        <taxon>Isotomidae</taxon>
        <taxon>Proisotominae</taxon>
        <taxon>Folsomia</taxon>
    </lineage>
</organism>
<reference evidence="2 3" key="1">
    <citation type="submission" date="2015-12" db="EMBL/GenBank/DDBJ databases">
        <title>The genome of Folsomia candida.</title>
        <authorList>
            <person name="Faddeeva A."/>
            <person name="Derks M.F."/>
            <person name="Anvar Y."/>
            <person name="Smit S."/>
            <person name="Van Straalen N."/>
            <person name="Roelofs D."/>
        </authorList>
    </citation>
    <scope>NUCLEOTIDE SEQUENCE [LARGE SCALE GENOMIC DNA]</scope>
    <source>
        <strain evidence="2 3">VU population</strain>
        <tissue evidence="2">Whole body</tissue>
    </source>
</reference>
<keyword evidence="1" id="KW-1133">Transmembrane helix</keyword>
<gene>
    <name evidence="2" type="ORF">Fcan01_20240</name>
</gene>
<keyword evidence="3" id="KW-1185">Reference proteome</keyword>
<keyword evidence="1" id="KW-0472">Membrane</keyword>
<feature type="transmembrane region" description="Helical" evidence="1">
    <location>
        <begin position="289"/>
        <end position="309"/>
    </location>
</feature>
<evidence type="ECO:0000256" key="1">
    <source>
        <dbReference type="SAM" id="Phobius"/>
    </source>
</evidence>
<comment type="caution">
    <text evidence="2">The sequence shown here is derived from an EMBL/GenBank/DDBJ whole genome shotgun (WGS) entry which is preliminary data.</text>
</comment>
<keyword evidence="1" id="KW-0812">Transmembrane</keyword>
<dbReference type="Proteomes" id="UP000198287">
    <property type="component" value="Unassembled WGS sequence"/>
</dbReference>
<evidence type="ECO:0000313" key="3">
    <source>
        <dbReference type="Proteomes" id="UP000198287"/>
    </source>
</evidence>
<proteinExistence type="predicted"/>